<dbReference type="AlphaFoldDB" id="A0A915IAI7"/>
<protein>
    <submittedName>
        <fullName evidence="2">Uncharacterized protein</fullName>
    </submittedName>
</protein>
<reference evidence="2" key="1">
    <citation type="submission" date="2022-11" db="UniProtKB">
        <authorList>
            <consortium name="WormBaseParasite"/>
        </authorList>
    </citation>
    <scope>IDENTIFICATION</scope>
</reference>
<sequence length="155" mass="17743">MDAVTSHNKNYPGCKQAYLREFLAEGFSIAVIQWMRSPYTKSYHGCKQAYLRDILVKGRERFLRDCRRDEISPIPIVPVLLPKKSYCCTGSFHCLEAFKKAGKKLRSVWPSQVTLLKNALELMKIKRLNCGHVVCELLSLVNVSKSTEDAFIKET</sequence>
<accession>A0A915IAI7</accession>
<evidence type="ECO:0000313" key="1">
    <source>
        <dbReference type="Proteomes" id="UP000887565"/>
    </source>
</evidence>
<evidence type="ECO:0000313" key="2">
    <source>
        <dbReference type="WBParaSite" id="nRc.2.0.1.t11185-RA"/>
    </source>
</evidence>
<name>A0A915IAI7_ROMCU</name>
<dbReference type="WBParaSite" id="nRc.2.0.1.t11185-RA">
    <property type="protein sequence ID" value="nRc.2.0.1.t11185-RA"/>
    <property type="gene ID" value="nRc.2.0.1.g11185"/>
</dbReference>
<proteinExistence type="predicted"/>
<organism evidence="1 2">
    <name type="scientific">Romanomermis culicivorax</name>
    <name type="common">Nematode worm</name>
    <dbReference type="NCBI Taxonomy" id="13658"/>
    <lineage>
        <taxon>Eukaryota</taxon>
        <taxon>Metazoa</taxon>
        <taxon>Ecdysozoa</taxon>
        <taxon>Nematoda</taxon>
        <taxon>Enoplea</taxon>
        <taxon>Dorylaimia</taxon>
        <taxon>Mermithida</taxon>
        <taxon>Mermithoidea</taxon>
        <taxon>Mermithidae</taxon>
        <taxon>Romanomermis</taxon>
    </lineage>
</organism>
<dbReference type="Proteomes" id="UP000887565">
    <property type="component" value="Unplaced"/>
</dbReference>
<keyword evidence="1" id="KW-1185">Reference proteome</keyword>